<evidence type="ECO:0000313" key="3">
    <source>
        <dbReference type="Proteomes" id="UP001472677"/>
    </source>
</evidence>
<evidence type="ECO:0000313" key="2">
    <source>
        <dbReference type="EMBL" id="KAK8600052.1"/>
    </source>
</evidence>
<keyword evidence="3" id="KW-1185">Reference proteome</keyword>
<name>A0ABR2GAW2_9ROSI</name>
<protein>
    <submittedName>
        <fullName evidence="2">Uncharacterized protein</fullName>
    </submittedName>
</protein>
<evidence type="ECO:0000256" key="1">
    <source>
        <dbReference type="SAM" id="MobiDB-lite"/>
    </source>
</evidence>
<dbReference type="EMBL" id="JBBPBM010000001">
    <property type="protein sequence ID" value="KAK8600052.1"/>
    <property type="molecule type" value="Genomic_DNA"/>
</dbReference>
<proteinExistence type="predicted"/>
<sequence length="194" mass="21349">MEKGWNQRKCSKGGYIQALVCMEMGGIFMNFRGFFLSSTIVISLSSPFPYAPSSSSLSSPFPYATELHHPLRPARYRAPSLTNSNPHHTSSPLFITLQPRTHNKNLPFIHPKSPSTQLHSNSDTPIFTVNSYLIANAKPSPIALEPTIPPPSLFPSQPRPPNTTQPPSPKPSLPSAPTHFAPIHNHPKIKTTNI</sequence>
<reference evidence="2 3" key="1">
    <citation type="journal article" date="2024" name="G3 (Bethesda)">
        <title>Genome assembly of Hibiscus sabdariffa L. provides insights into metabolisms of medicinal natural products.</title>
        <authorList>
            <person name="Kim T."/>
        </authorList>
    </citation>
    <scope>NUCLEOTIDE SEQUENCE [LARGE SCALE GENOMIC DNA]</scope>
    <source>
        <strain evidence="2">TK-2024</strain>
        <tissue evidence="2">Old leaves</tissue>
    </source>
</reference>
<dbReference type="Proteomes" id="UP001472677">
    <property type="component" value="Unassembled WGS sequence"/>
</dbReference>
<feature type="compositionally biased region" description="Basic residues" evidence="1">
    <location>
        <begin position="185"/>
        <end position="194"/>
    </location>
</feature>
<organism evidence="2 3">
    <name type="scientific">Hibiscus sabdariffa</name>
    <name type="common">roselle</name>
    <dbReference type="NCBI Taxonomy" id="183260"/>
    <lineage>
        <taxon>Eukaryota</taxon>
        <taxon>Viridiplantae</taxon>
        <taxon>Streptophyta</taxon>
        <taxon>Embryophyta</taxon>
        <taxon>Tracheophyta</taxon>
        <taxon>Spermatophyta</taxon>
        <taxon>Magnoliopsida</taxon>
        <taxon>eudicotyledons</taxon>
        <taxon>Gunneridae</taxon>
        <taxon>Pentapetalae</taxon>
        <taxon>rosids</taxon>
        <taxon>malvids</taxon>
        <taxon>Malvales</taxon>
        <taxon>Malvaceae</taxon>
        <taxon>Malvoideae</taxon>
        <taxon>Hibiscus</taxon>
    </lineage>
</organism>
<feature type="region of interest" description="Disordered" evidence="1">
    <location>
        <begin position="144"/>
        <end position="194"/>
    </location>
</feature>
<comment type="caution">
    <text evidence="2">The sequence shown here is derived from an EMBL/GenBank/DDBJ whole genome shotgun (WGS) entry which is preliminary data.</text>
</comment>
<gene>
    <name evidence="2" type="ORF">V6N12_049912</name>
</gene>
<feature type="compositionally biased region" description="Pro residues" evidence="1">
    <location>
        <begin position="147"/>
        <end position="174"/>
    </location>
</feature>
<accession>A0ABR2GAW2</accession>